<feature type="short sequence motif" description="Histidine triad motif" evidence="2 3">
    <location>
        <begin position="98"/>
        <end position="102"/>
    </location>
</feature>
<dbReference type="AlphaFoldDB" id="A0A7X1E3G6"/>
<evidence type="ECO:0000313" key="6">
    <source>
        <dbReference type="Proteomes" id="UP000525652"/>
    </source>
</evidence>
<evidence type="ECO:0000256" key="3">
    <source>
        <dbReference type="PROSITE-ProRule" id="PRU00464"/>
    </source>
</evidence>
<dbReference type="PRINTS" id="PR00332">
    <property type="entry name" value="HISTRIAD"/>
</dbReference>
<protein>
    <submittedName>
        <fullName evidence="5">Histidine triad nucleotide-binding protein</fullName>
    </submittedName>
</protein>
<dbReference type="SUPFAM" id="SSF54197">
    <property type="entry name" value="HIT-like"/>
    <property type="match status" value="1"/>
</dbReference>
<dbReference type="CDD" id="cd01276">
    <property type="entry name" value="PKCI_related"/>
    <property type="match status" value="1"/>
</dbReference>
<evidence type="ECO:0000259" key="4">
    <source>
        <dbReference type="PROSITE" id="PS51084"/>
    </source>
</evidence>
<dbReference type="GO" id="GO:0003824">
    <property type="term" value="F:catalytic activity"/>
    <property type="evidence" value="ECO:0007669"/>
    <property type="project" value="InterPro"/>
</dbReference>
<name>A0A7X1E3G6_9BACT</name>
<accession>A0A7X1E3G6</accession>
<dbReference type="RefSeq" id="WP_185692173.1">
    <property type="nucleotide sequence ID" value="NZ_JACHVA010000053.1"/>
</dbReference>
<evidence type="ECO:0000256" key="2">
    <source>
        <dbReference type="PIRSR" id="PIRSR601310-3"/>
    </source>
</evidence>
<dbReference type="EMBL" id="JACHVA010000053">
    <property type="protein sequence ID" value="MBC2601460.1"/>
    <property type="molecule type" value="Genomic_DNA"/>
</dbReference>
<dbReference type="InterPro" id="IPR001310">
    <property type="entry name" value="Histidine_triad_HIT"/>
</dbReference>
<dbReference type="Proteomes" id="UP000525652">
    <property type="component" value="Unassembled WGS sequence"/>
</dbReference>
<evidence type="ECO:0000256" key="1">
    <source>
        <dbReference type="PIRSR" id="PIRSR601310-1"/>
    </source>
</evidence>
<dbReference type="PANTHER" id="PTHR23089">
    <property type="entry name" value="HISTIDINE TRIAD HIT PROTEIN"/>
    <property type="match status" value="1"/>
</dbReference>
<evidence type="ECO:0000313" key="5">
    <source>
        <dbReference type="EMBL" id="MBC2601460.1"/>
    </source>
</evidence>
<organism evidence="5 6">
    <name type="scientific">Puniceicoccus vermicola</name>
    <dbReference type="NCBI Taxonomy" id="388746"/>
    <lineage>
        <taxon>Bacteria</taxon>
        <taxon>Pseudomonadati</taxon>
        <taxon>Verrucomicrobiota</taxon>
        <taxon>Opitutia</taxon>
        <taxon>Puniceicoccales</taxon>
        <taxon>Puniceicoccaceae</taxon>
        <taxon>Puniceicoccus</taxon>
    </lineage>
</organism>
<dbReference type="PROSITE" id="PS51084">
    <property type="entry name" value="HIT_2"/>
    <property type="match status" value="1"/>
</dbReference>
<dbReference type="FunFam" id="3.30.428.10:FF:000005">
    <property type="entry name" value="Histidine triad nucleotide-binding protein 1"/>
    <property type="match status" value="1"/>
</dbReference>
<feature type="active site" description="Tele-AMP-histidine intermediate" evidence="1">
    <location>
        <position position="100"/>
    </location>
</feature>
<dbReference type="InterPro" id="IPR011146">
    <property type="entry name" value="HIT-like"/>
</dbReference>
<gene>
    <name evidence="5" type="ORF">H5P30_06680</name>
</gene>
<dbReference type="Pfam" id="PF01230">
    <property type="entry name" value="HIT"/>
    <property type="match status" value="1"/>
</dbReference>
<dbReference type="InterPro" id="IPR036265">
    <property type="entry name" value="HIT-like_sf"/>
</dbReference>
<reference evidence="5 6" key="1">
    <citation type="submission" date="2020-07" db="EMBL/GenBank/DDBJ databases">
        <authorList>
            <person name="Feng X."/>
        </authorList>
    </citation>
    <scope>NUCLEOTIDE SEQUENCE [LARGE SCALE GENOMIC DNA]</scope>
    <source>
        <strain evidence="5 6">JCM14086</strain>
    </source>
</reference>
<keyword evidence="6" id="KW-1185">Reference proteome</keyword>
<proteinExistence type="predicted"/>
<feature type="domain" description="HIT" evidence="4">
    <location>
        <begin position="6"/>
        <end position="114"/>
    </location>
</feature>
<sequence length="114" mass="12515">MSERTLFQKIMDGDIPGDYVHQDDQCIVIRDIDPQAPVHLLVIPRDPIPRIAEAEEEDEGVLGHLLLVAAEMAQKMELEGGFRIVINNGKDGGESVPHLHVHVLGGRALAWPPG</sequence>
<dbReference type="Gene3D" id="3.30.428.10">
    <property type="entry name" value="HIT-like"/>
    <property type="match status" value="1"/>
</dbReference>
<comment type="caution">
    <text evidence="5">The sequence shown here is derived from an EMBL/GenBank/DDBJ whole genome shotgun (WGS) entry which is preliminary data.</text>
</comment>